<dbReference type="AlphaFoldDB" id="A0A939RZ40"/>
<dbReference type="SFLD" id="SFLDS00003">
    <property type="entry name" value="Haloacid_Dehalogenase"/>
    <property type="match status" value="1"/>
</dbReference>
<dbReference type="InterPro" id="IPR023214">
    <property type="entry name" value="HAD_sf"/>
</dbReference>
<comment type="caution">
    <text evidence="1">The sequence shown here is derived from an EMBL/GenBank/DDBJ whole genome shotgun (WGS) entry which is preliminary data.</text>
</comment>
<dbReference type="Pfam" id="PF13419">
    <property type="entry name" value="HAD_2"/>
    <property type="match status" value="1"/>
</dbReference>
<accession>A0A939RZ40</accession>
<keyword evidence="1" id="KW-0378">Hydrolase</keyword>
<dbReference type="SUPFAM" id="SSF56784">
    <property type="entry name" value="HAD-like"/>
    <property type="match status" value="1"/>
</dbReference>
<dbReference type="SUPFAM" id="SSF52540">
    <property type="entry name" value="P-loop containing nucleoside triphosphate hydrolases"/>
    <property type="match status" value="1"/>
</dbReference>
<dbReference type="PANTHER" id="PTHR43481:SF4">
    <property type="entry name" value="GLYCEROL-1-PHOSPHATE PHOSPHOHYDROLASE 1-RELATED"/>
    <property type="match status" value="1"/>
</dbReference>
<gene>
    <name evidence="1" type="ORF">J4H91_07195</name>
</gene>
<dbReference type="PANTHER" id="PTHR43481">
    <property type="entry name" value="FRUCTOSE-1-PHOSPHATE PHOSPHATASE"/>
    <property type="match status" value="1"/>
</dbReference>
<protein>
    <submittedName>
        <fullName evidence="1">HAD-IA family hydrolase</fullName>
    </submittedName>
</protein>
<dbReference type="InterPro" id="IPR041492">
    <property type="entry name" value="HAD_2"/>
</dbReference>
<dbReference type="Gene3D" id="1.10.150.240">
    <property type="entry name" value="Putative phosphatase, domain 2"/>
    <property type="match status" value="1"/>
</dbReference>
<dbReference type="Pfam" id="PF13671">
    <property type="entry name" value="AAA_33"/>
    <property type="match status" value="1"/>
</dbReference>
<evidence type="ECO:0000313" key="1">
    <source>
        <dbReference type="EMBL" id="MBO1805104.1"/>
    </source>
</evidence>
<proteinExistence type="predicted"/>
<sequence>MRVLVIAGAAGTGKTTLGRALARELAIPLLDLDTLTEPLLDGLAAWLPDGEHWNAPRHRGAVRPARYAALLATLSDQVAAGIGAVAVAPFTAELAGGAEWDALVAAAGGEPTVIRLVATPELLAERRAGRAVARDAHAMPAAPEIPVVATLDLDAHLSTEQQLTRVRRALGLHEPLPERSPVFEREFLAGLSDLDGTLIDSTPAVLRSWSRLAAELGYDGDMLSEGHGRPARQILEMLLPPDLVESAFLRIAELEVAEVSDVHAIPGSLDFFAAIPARAIVTSGTQAIASSRIAAAGVPRPESVVTFDDVAEGKPHPEPFLRAAELLGVPGEACLALEDAPAGIASAHAAGCTVIAITGTHSRDELAEAELIVDRLDQLEVVAGERGFRVRPRR</sequence>
<keyword evidence="2" id="KW-1185">Reference proteome</keyword>
<dbReference type="InterPro" id="IPR006439">
    <property type="entry name" value="HAD-SF_hydro_IA"/>
</dbReference>
<evidence type="ECO:0000313" key="2">
    <source>
        <dbReference type="Proteomes" id="UP000664398"/>
    </source>
</evidence>
<dbReference type="Proteomes" id="UP000664398">
    <property type="component" value="Unassembled WGS sequence"/>
</dbReference>
<dbReference type="SFLD" id="SFLDG01129">
    <property type="entry name" value="C1.5:_HAD__Beta-PGM__Phosphata"/>
    <property type="match status" value="1"/>
</dbReference>
<dbReference type="Gene3D" id="3.40.50.1000">
    <property type="entry name" value="HAD superfamily/HAD-like"/>
    <property type="match status" value="1"/>
</dbReference>
<dbReference type="RefSeq" id="WP_208045584.1">
    <property type="nucleotide sequence ID" value="NZ_JAGDYL010000009.1"/>
</dbReference>
<dbReference type="InterPro" id="IPR051806">
    <property type="entry name" value="HAD-like_SPP"/>
</dbReference>
<dbReference type="InterPro" id="IPR027417">
    <property type="entry name" value="P-loop_NTPase"/>
</dbReference>
<reference evidence="1" key="1">
    <citation type="submission" date="2021-03" db="EMBL/GenBank/DDBJ databases">
        <title>Leucobacter chromiisoli sp. nov., isolated from chromium-containing soil of chemical plant.</title>
        <authorList>
            <person name="Xu Z."/>
        </authorList>
    </citation>
    <scope>NUCLEOTIDE SEQUENCE</scope>
    <source>
        <strain evidence="1">A2</strain>
    </source>
</reference>
<dbReference type="InterPro" id="IPR023198">
    <property type="entry name" value="PGP-like_dom2"/>
</dbReference>
<dbReference type="GO" id="GO:0050308">
    <property type="term" value="F:sugar-phosphatase activity"/>
    <property type="evidence" value="ECO:0007669"/>
    <property type="project" value="TreeGrafter"/>
</dbReference>
<dbReference type="Gene3D" id="3.40.50.300">
    <property type="entry name" value="P-loop containing nucleotide triphosphate hydrolases"/>
    <property type="match status" value="1"/>
</dbReference>
<dbReference type="EMBL" id="JAGDYL010000009">
    <property type="protein sequence ID" value="MBO1805104.1"/>
    <property type="molecule type" value="Genomic_DNA"/>
</dbReference>
<name>A0A939RZ40_9MICO</name>
<organism evidence="1 2">
    <name type="scientific">Leucobacter ruminantium</name>
    <dbReference type="NCBI Taxonomy" id="1289170"/>
    <lineage>
        <taxon>Bacteria</taxon>
        <taxon>Bacillati</taxon>
        <taxon>Actinomycetota</taxon>
        <taxon>Actinomycetes</taxon>
        <taxon>Micrococcales</taxon>
        <taxon>Microbacteriaceae</taxon>
        <taxon>Leucobacter</taxon>
    </lineage>
</organism>
<dbReference type="NCBIfam" id="TIGR01509">
    <property type="entry name" value="HAD-SF-IA-v3"/>
    <property type="match status" value="1"/>
</dbReference>
<dbReference type="InterPro" id="IPR036412">
    <property type="entry name" value="HAD-like_sf"/>
</dbReference>